<name>A0A382FD67_9ZZZZ</name>
<proteinExistence type="predicted"/>
<dbReference type="EMBL" id="UINC01049170">
    <property type="protein sequence ID" value="SVB60609.1"/>
    <property type="molecule type" value="Genomic_DNA"/>
</dbReference>
<dbReference type="AlphaFoldDB" id="A0A382FD67"/>
<evidence type="ECO:0000313" key="1">
    <source>
        <dbReference type="EMBL" id="SVB60609.1"/>
    </source>
</evidence>
<gene>
    <name evidence="1" type="ORF">METZ01_LOCUS213463</name>
</gene>
<reference evidence="1" key="1">
    <citation type="submission" date="2018-05" db="EMBL/GenBank/DDBJ databases">
        <authorList>
            <person name="Lanie J.A."/>
            <person name="Ng W.-L."/>
            <person name="Kazmierczak K.M."/>
            <person name="Andrzejewski T.M."/>
            <person name="Davidsen T.M."/>
            <person name="Wayne K.J."/>
            <person name="Tettelin H."/>
            <person name="Glass J.I."/>
            <person name="Rusch D."/>
            <person name="Podicherti R."/>
            <person name="Tsui H.-C.T."/>
            <person name="Winkler M.E."/>
        </authorList>
    </citation>
    <scope>NUCLEOTIDE SEQUENCE</scope>
</reference>
<organism evidence="1">
    <name type="scientific">marine metagenome</name>
    <dbReference type="NCBI Taxonomy" id="408172"/>
    <lineage>
        <taxon>unclassified sequences</taxon>
        <taxon>metagenomes</taxon>
        <taxon>ecological metagenomes</taxon>
    </lineage>
</organism>
<feature type="non-terminal residue" evidence="1">
    <location>
        <position position="1"/>
    </location>
</feature>
<protein>
    <recommendedName>
        <fullName evidence="2">HEPN domain-containing protein</fullName>
    </recommendedName>
</protein>
<sequence length="126" mass="14056">EQSHEDLVQAKTKLKTEPQISCLLSVQASINAISSILEANGHFQLPAFSCVEMLDQALQYHAELEEIRSQCYVLDSSLERDVMGNAQQKNLSFTTPYARTCHQAGQTVLKSVKNYWKIGPNLSAKT</sequence>
<accession>A0A382FD67</accession>
<evidence type="ECO:0008006" key="2">
    <source>
        <dbReference type="Google" id="ProtNLM"/>
    </source>
</evidence>